<dbReference type="STRING" id="1314778.A0A5C3Q2G4"/>
<dbReference type="Gene3D" id="3.30.710.10">
    <property type="entry name" value="Potassium Channel Kv1.1, Chain A"/>
    <property type="match status" value="1"/>
</dbReference>
<dbReference type="EMBL" id="ML210967">
    <property type="protein sequence ID" value="TFK94560.1"/>
    <property type="molecule type" value="Genomic_DNA"/>
</dbReference>
<feature type="compositionally biased region" description="Basic and acidic residues" evidence="1">
    <location>
        <begin position="125"/>
        <end position="134"/>
    </location>
</feature>
<dbReference type="InParanoid" id="A0A5C3Q2G4"/>
<name>A0A5C3Q2G4_9APHY</name>
<evidence type="ECO:0000313" key="2">
    <source>
        <dbReference type="EMBL" id="TFK94560.1"/>
    </source>
</evidence>
<dbReference type="Proteomes" id="UP000308197">
    <property type="component" value="Unassembled WGS sequence"/>
</dbReference>
<protein>
    <recommendedName>
        <fullName evidence="4">BTB domain-containing protein</fullName>
    </recommendedName>
</protein>
<organism evidence="2 3">
    <name type="scientific">Polyporus arcularius HHB13444</name>
    <dbReference type="NCBI Taxonomy" id="1314778"/>
    <lineage>
        <taxon>Eukaryota</taxon>
        <taxon>Fungi</taxon>
        <taxon>Dikarya</taxon>
        <taxon>Basidiomycota</taxon>
        <taxon>Agaricomycotina</taxon>
        <taxon>Agaricomycetes</taxon>
        <taxon>Polyporales</taxon>
        <taxon>Polyporaceae</taxon>
        <taxon>Polyporus</taxon>
    </lineage>
</organism>
<evidence type="ECO:0008006" key="4">
    <source>
        <dbReference type="Google" id="ProtNLM"/>
    </source>
</evidence>
<gene>
    <name evidence="2" type="ORF">K466DRAFT_290631</name>
</gene>
<sequence>MNVASREEVSQHALLTSIERGTFEDVKFYTFSRRTQSGLADKPRALFGNSVLIRKTSSYFDYVLTDGSFTEGCITDMSAPFPGERSAHIDLTEYGYASDSDLEDESEGDETAPLTMTPPLEDAEEPAKVQRNHETATSSSKACGREGRVVFVEDIAYRTWKAFVFYAYSGKTSFAPLKSQEQLEAPTSGQAGRFEPPPCSPKSMYRLAEKYGIESLKEEALEDLKGKLSPYNILTELFSSFTMLHPDVQKMEIKYLRSNIKQQTVLERLPKYFQSLEDGDLHPGAGSILATLFVKIVTG</sequence>
<dbReference type="InterPro" id="IPR011333">
    <property type="entry name" value="SKP1/BTB/POZ_sf"/>
</dbReference>
<dbReference type="AlphaFoldDB" id="A0A5C3Q2G4"/>
<keyword evidence="3" id="KW-1185">Reference proteome</keyword>
<feature type="compositionally biased region" description="Acidic residues" evidence="1">
    <location>
        <begin position="100"/>
        <end position="110"/>
    </location>
</feature>
<accession>A0A5C3Q2G4</accession>
<reference evidence="2 3" key="1">
    <citation type="journal article" date="2019" name="Nat. Ecol. Evol.">
        <title>Megaphylogeny resolves global patterns of mushroom evolution.</title>
        <authorList>
            <person name="Varga T."/>
            <person name="Krizsan K."/>
            <person name="Foldi C."/>
            <person name="Dima B."/>
            <person name="Sanchez-Garcia M."/>
            <person name="Sanchez-Ramirez S."/>
            <person name="Szollosi G.J."/>
            <person name="Szarkandi J.G."/>
            <person name="Papp V."/>
            <person name="Albert L."/>
            <person name="Andreopoulos W."/>
            <person name="Angelini C."/>
            <person name="Antonin V."/>
            <person name="Barry K.W."/>
            <person name="Bougher N.L."/>
            <person name="Buchanan P."/>
            <person name="Buyck B."/>
            <person name="Bense V."/>
            <person name="Catcheside P."/>
            <person name="Chovatia M."/>
            <person name="Cooper J."/>
            <person name="Damon W."/>
            <person name="Desjardin D."/>
            <person name="Finy P."/>
            <person name="Geml J."/>
            <person name="Haridas S."/>
            <person name="Hughes K."/>
            <person name="Justo A."/>
            <person name="Karasinski D."/>
            <person name="Kautmanova I."/>
            <person name="Kiss B."/>
            <person name="Kocsube S."/>
            <person name="Kotiranta H."/>
            <person name="LaButti K.M."/>
            <person name="Lechner B.E."/>
            <person name="Liimatainen K."/>
            <person name="Lipzen A."/>
            <person name="Lukacs Z."/>
            <person name="Mihaltcheva S."/>
            <person name="Morgado L.N."/>
            <person name="Niskanen T."/>
            <person name="Noordeloos M.E."/>
            <person name="Ohm R.A."/>
            <person name="Ortiz-Santana B."/>
            <person name="Ovrebo C."/>
            <person name="Racz N."/>
            <person name="Riley R."/>
            <person name="Savchenko A."/>
            <person name="Shiryaev A."/>
            <person name="Soop K."/>
            <person name="Spirin V."/>
            <person name="Szebenyi C."/>
            <person name="Tomsovsky M."/>
            <person name="Tulloss R.E."/>
            <person name="Uehling J."/>
            <person name="Grigoriev I.V."/>
            <person name="Vagvolgyi C."/>
            <person name="Papp T."/>
            <person name="Martin F.M."/>
            <person name="Miettinen O."/>
            <person name="Hibbett D.S."/>
            <person name="Nagy L.G."/>
        </authorList>
    </citation>
    <scope>NUCLEOTIDE SEQUENCE [LARGE SCALE GENOMIC DNA]</scope>
    <source>
        <strain evidence="2 3">HHB13444</strain>
    </source>
</reference>
<evidence type="ECO:0000313" key="3">
    <source>
        <dbReference type="Proteomes" id="UP000308197"/>
    </source>
</evidence>
<proteinExistence type="predicted"/>
<feature type="region of interest" description="Disordered" evidence="1">
    <location>
        <begin position="98"/>
        <end position="140"/>
    </location>
</feature>
<evidence type="ECO:0000256" key="1">
    <source>
        <dbReference type="SAM" id="MobiDB-lite"/>
    </source>
</evidence>